<sequence length="115" mass="12497">MRLLSIHYEEASLDGFAEIKSKLDDAVPILFLCDAQAARHSNLKPSSPKAVKYENVVTIFTRQLEDHVRDNCDETAKGVTNLGIPHYTGCEPKNTTIEEAISAAAAQGGQGCGMY</sequence>
<protein>
    <submittedName>
        <fullName evidence="1">Uncharacterized protein</fullName>
    </submittedName>
</protein>
<proteinExistence type="predicted"/>
<name>A0A3P6RKP5_CYLGO</name>
<evidence type="ECO:0000313" key="2">
    <source>
        <dbReference type="Proteomes" id="UP000271889"/>
    </source>
</evidence>
<dbReference type="Proteomes" id="UP000271889">
    <property type="component" value="Unassembled WGS sequence"/>
</dbReference>
<gene>
    <name evidence="1" type="ORF">CGOC_LOCUS3708</name>
</gene>
<accession>A0A3P6RKP5</accession>
<organism evidence="1 2">
    <name type="scientific">Cylicostephanus goldi</name>
    <name type="common">Nematode worm</name>
    <dbReference type="NCBI Taxonomy" id="71465"/>
    <lineage>
        <taxon>Eukaryota</taxon>
        <taxon>Metazoa</taxon>
        <taxon>Ecdysozoa</taxon>
        <taxon>Nematoda</taxon>
        <taxon>Chromadorea</taxon>
        <taxon>Rhabditida</taxon>
        <taxon>Rhabditina</taxon>
        <taxon>Rhabditomorpha</taxon>
        <taxon>Strongyloidea</taxon>
        <taxon>Strongylidae</taxon>
        <taxon>Cylicostephanus</taxon>
    </lineage>
</organism>
<dbReference type="AlphaFoldDB" id="A0A3P6RKP5"/>
<reference evidence="1 2" key="1">
    <citation type="submission" date="2018-11" db="EMBL/GenBank/DDBJ databases">
        <authorList>
            <consortium name="Pathogen Informatics"/>
        </authorList>
    </citation>
    <scope>NUCLEOTIDE SEQUENCE [LARGE SCALE GENOMIC DNA]</scope>
</reference>
<evidence type="ECO:0000313" key="1">
    <source>
        <dbReference type="EMBL" id="VDK56593.1"/>
    </source>
</evidence>
<keyword evidence="2" id="KW-1185">Reference proteome</keyword>
<dbReference type="EMBL" id="UYRV01009497">
    <property type="protein sequence ID" value="VDK56593.1"/>
    <property type="molecule type" value="Genomic_DNA"/>
</dbReference>